<gene>
    <name evidence="2" type="ORF">OESDEN_08377</name>
</gene>
<reference evidence="2 3" key="1">
    <citation type="submission" date="2014-03" db="EMBL/GenBank/DDBJ databases">
        <title>Draft genome of the hookworm Oesophagostomum dentatum.</title>
        <authorList>
            <person name="Mitreva M."/>
        </authorList>
    </citation>
    <scope>NUCLEOTIDE SEQUENCE [LARGE SCALE GENOMIC DNA]</scope>
    <source>
        <strain evidence="2 3">OD-Hann</strain>
    </source>
</reference>
<protein>
    <submittedName>
        <fullName evidence="2">Uncharacterized protein</fullName>
    </submittedName>
</protein>
<feature type="chain" id="PRO_5002061519" evidence="1">
    <location>
        <begin position="25"/>
        <end position="82"/>
    </location>
</feature>
<sequence>METHLHRCTFFLLFVAVLMHIVYGWEQQNCNTYCGRPCRQIDSDHLYHGCLLMYRQHYNCPVTGCGWADGPPVEGPPPDGGP</sequence>
<name>A0A0B1T8P9_OESDE</name>
<dbReference type="Proteomes" id="UP000053660">
    <property type="component" value="Unassembled WGS sequence"/>
</dbReference>
<keyword evidence="1" id="KW-0732">Signal</keyword>
<evidence type="ECO:0000313" key="2">
    <source>
        <dbReference type="EMBL" id="KHJ91745.1"/>
    </source>
</evidence>
<dbReference type="AlphaFoldDB" id="A0A0B1T8P9"/>
<proteinExistence type="predicted"/>
<feature type="signal peptide" evidence="1">
    <location>
        <begin position="1"/>
        <end position="24"/>
    </location>
</feature>
<dbReference type="EMBL" id="KN551841">
    <property type="protein sequence ID" value="KHJ91745.1"/>
    <property type="molecule type" value="Genomic_DNA"/>
</dbReference>
<evidence type="ECO:0000313" key="3">
    <source>
        <dbReference type="Proteomes" id="UP000053660"/>
    </source>
</evidence>
<organism evidence="2 3">
    <name type="scientific">Oesophagostomum dentatum</name>
    <name type="common">Nodular worm</name>
    <dbReference type="NCBI Taxonomy" id="61180"/>
    <lineage>
        <taxon>Eukaryota</taxon>
        <taxon>Metazoa</taxon>
        <taxon>Ecdysozoa</taxon>
        <taxon>Nematoda</taxon>
        <taxon>Chromadorea</taxon>
        <taxon>Rhabditida</taxon>
        <taxon>Rhabditina</taxon>
        <taxon>Rhabditomorpha</taxon>
        <taxon>Strongyloidea</taxon>
        <taxon>Strongylidae</taxon>
        <taxon>Oesophagostomum</taxon>
    </lineage>
</organism>
<evidence type="ECO:0000256" key="1">
    <source>
        <dbReference type="SAM" id="SignalP"/>
    </source>
</evidence>
<keyword evidence="3" id="KW-1185">Reference proteome</keyword>
<accession>A0A0B1T8P9</accession>